<dbReference type="RefSeq" id="WP_279252606.1">
    <property type="nucleotide sequence ID" value="NZ_SHNP01000003.1"/>
</dbReference>
<name>A0ABT3SUS3_9GAMM</name>
<dbReference type="EMBL" id="SHNP01000003">
    <property type="protein sequence ID" value="MCX2973738.1"/>
    <property type="molecule type" value="Genomic_DNA"/>
</dbReference>
<organism evidence="1 2">
    <name type="scientific">Candidatus Seongchinamella marina</name>
    <dbReference type="NCBI Taxonomy" id="2518990"/>
    <lineage>
        <taxon>Bacteria</taxon>
        <taxon>Pseudomonadati</taxon>
        <taxon>Pseudomonadota</taxon>
        <taxon>Gammaproteobacteria</taxon>
        <taxon>Cellvibrionales</taxon>
        <taxon>Halieaceae</taxon>
        <taxon>Seongchinamella</taxon>
    </lineage>
</organism>
<keyword evidence="2" id="KW-1185">Reference proteome</keyword>
<evidence type="ECO:0008006" key="3">
    <source>
        <dbReference type="Google" id="ProtNLM"/>
    </source>
</evidence>
<gene>
    <name evidence="1" type="ORF">EYC87_09130</name>
</gene>
<dbReference type="SUPFAM" id="SSF56112">
    <property type="entry name" value="Protein kinase-like (PK-like)"/>
    <property type="match status" value="1"/>
</dbReference>
<sequence>MFSYHRQAIKRPAPTVHLEITAITDIATNSEHFEQLAQSLARHEMPDGWSMVGSSINARVAVDQHTQVYYKEFLKRSPLETVKARVKGSRAYRARRNNEALRAASFPAPVNLAWGSIAGGSEYLFSSAVPGQGVTAWLRETLVDRQGESLSLRRNLLFGLGSFIGRMHHAGFTHGDLRTSNVLAHREGSAFHFSLIDNERNRQRQPPAGRDILRNLMQLNMLTPADISNTDRMRFFSHWRREMHNLADPEAHLVATEAYQWAMRRLRAKGKLL</sequence>
<dbReference type="InterPro" id="IPR011009">
    <property type="entry name" value="Kinase-like_dom_sf"/>
</dbReference>
<reference evidence="1" key="1">
    <citation type="submission" date="2019-02" db="EMBL/GenBank/DDBJ databases">
        <authorList>
            <person name="Li S.-H."/>
        </authorList>
    </citation>
    <scope>NUCLEOTIDE SEQUENCE</scope>
    <source>
        <strain evidence="1">IMCC8485</strain>
    </source>
</reference>
<dbReference type="Gene3D" id="1.10.510.10">
    <property type="entry name" value="Transferase(Phosphotransferase) domain 1"/>
    <property type="match status" value="1"/>
</dbReference>
<evidence type="ECO:0000313" key="1">
    <source>
        <dbReference type="EMBL" id="MCX2973738.1"/>
    </source>
</evidence>
<evidence type="ECO:0000313" key="2">
    <source>
        <dbReference type="Proteomes" id="UP001143307"/>
    </source>
</evidence>
<dbReference type="Pfam" id="PF06293">
    <property type="entry name" value="Kdo"/>
    <property type="match status" value="1"/>
</dbReference>
<proteinExistence type="predicted"/>
<protein>
    <recommendedName>
        <fullName evidence="3">Protein kinase domain-containing protein</fullName>
    </recommendedName>
</protein>
<dbReference type="Proteomes" id="UP001143307">
    <property type="component" value="Unassembled WGS sequence"/>
</dbReference>
<accession>A0ABT3SUS3</accession>
<comment type="caution">
    <text evidence="1">The sequence shown here is derived from an EMBL/GenBank/DDBJ whole genome shotgun (WGS) entry which is preliminary data.</text>
</comment>